<evidence type="ECO:0008006" key="4">
    <source>
        <dbReference type="Google" id="ProtNLM"/>
    </source>
</evidence>
<dbReference type="EMBL" id="JACGCM010001872">
    <property type="protein sequence ID" value="KAF6147857.1"/>
    <property type="molecule type" value="Genomic_DNA"/>
</dbReference>
<feature type="coiled-coil region" evidence="1">
    <location>
        <begin position="66"/>
        <end position="100"/>
    </location>
</feature>
<dbReference type="Proteomes" id="UP000541444">
    <property type="component" value="Unassembled WGS sequence"/>
</dbReference>
<accession>A0A7J7LZ32</accession>
<evidence type="ECO:0000313" key="3">
    <source>
        <dbReference type="Proteomes" id="UP000541444"/>
    </source>
</evidence>
<protein>
    <recommendedName>
        <fullName evidence="4">WEB family protein</fullName>
    </recommendedName>
</protein>
<gene>
    <name evidence="2" type="ORF">GIB67_014437</name>
</gene>
<keyword evidence="3" id="KW-1185">Reference proteome</keyword>
<keyword evidence="1" id="KW-0175">Coiled coil</keyword>
<dbReference type="OrthoDB" id="685187at2759"/>
<dbReference type="AlphaFoldDB" id="A0A7J7LZ32"/>
<proteinExistence type="predicted"/>
<organism evidence="2 3">
    <name type="scientific">Kingdonia uniflora</name>
    <dbReference type="NCBI Taxonomy" id="39325"/>
    <lineage>
        <taxon>Eukaryota</taxon>
        <taxon>Viridiplantae</taxon>
        <taxon>Streptophyta</taxon>
        <taxon>Embryophyta</taxon>
        <taxon>Tracheophyta</taxon>
        <taxon>Spermatophyta</taxon>
        <taxon>Magnoliopsida</taxon>
        <taxon>Ranunculales</taxon>
        <taxon>Circaeasteraceae</taxon>
        <taxon>Kingdonia</taxon>
    </lineage>
</organism>
<sequence>METQYSTVDTSRPFKSVKEAVETFGERFLAPNIYTPKPFTMPKYEPPPPPPTPLTQKQEFVSLDMLKKLELELEETKRELKMLKEREKEMEIALASLNMELQRNMSKVVEAGKKVRMDRSTSSSTSLAQLLNLGEKNGYYGTILKKQRKLRAMKNKKKPIVPLVGDMFPKKKKGSSNSTTLHNSLRALSLRYFC</sequence>
<comment type="caution">
    <text evidence="2">The sequence shown here is derived from an EMBL/GenBank/DDBJ whole genome shotgun (WGS) entry which is preliminary data.</text>
</comment>
<reference evidence="2 3" key="1">
    <citation type="journal article" date="2020" name="IScience">
        <title>Genome Sequencing of the Endangered Kingdonia uniflora (Circaeasteraceae, Ranunculales) Reveals Potential Mechanisms of Evolutionary Specialization.</title>
        <authorList>
            <person name="Sun Y."/>
            <person name="Deng T."/>
            <person name="Zhang A."/>
            <person name="Moore M.J."/>
            <person name="Landis J.B."/>
            <person name="Lin N."/>
            <person name="Zhang H."/>
            <person name="Zhang X."/>
            <person name="Huang J."/>
            <person name="Zhang X."/>
            <person name="Sun H."/>
            <person name="Wang H."/>
        </authorList>
    </citation>
    <scope>NUCLEOTIDE SEQUENCE [LARGE SCALE GENOMIC DNA]</scope>
    <source>
        <strain evidence="2">TB1705</strain>
        <tissue evidence="2">Leaf</tissue>
    </source>
</reference>
<name>A0A7J7LZ32_9MAGN</name>
<evidence type="ECO:0000256" key="1">
    <source>
        <dbReference type="SAM" id="Coils"/>
    </source>
</evidence>
<evidence type="ECO:0000313" key="2">
    <source>
        <dbReference type="EMBL" id="KAF6147857.1"/>
    </source>
</evidence>